<dbReference type="EMBL" id="CP002304">
    <property type="protein sequence ID" value="ADQ13569.1"/>
    <property type="molecule type" value="Genomic_DNA"/>
</dbReference>
<dbReference type="RefSeq" id="WP_013404675.1">
    <property type="nucleotide sequence ID" value="NC_014654.1"/>
</dbReference>
<proteinExistence type="predicted"/>
<dbReference type="AlphaFoldDB" id="E4RNA1"/>
<keyword evidence="2" id="KW-1185">Reference proteome</keyword>
<dbReference type="KEGG" id="has:Halsa_0073"/>
<dbReference type="STRING" id="656519.Halsa_0073"/>
<organism evidence="1 2">
    <name type="scientific">Halanaerobium hydrogeniformans</name>
    <name type="common">Halanaerobium sp. (strain sapolanicus)</name>
    <dbReference type="NCBI Taxonomy" id="656519"/>
    <lineage>
        <taxon>Bacteria</taxon>
        <taxon>Bacillati</taxon>
        <taxon>Bacillota</taxon>
        <taxon>Clostridia</taxon>
        <taxon>Halanaerobiales</taxon>
        <taxon>Halanaerobiaceae</taxon>
        <taxon>Halanaerobium</taxon>
    </lineage>
</organism>
<dbReference type="OrthoDB" id="2112076at2"/>
<protein>
    <submittedName>
        <fullName evidence="1">Uncharacterized protein</fullName>
    </submittedName>
</protein>
<dbReference type="Proteomes" id="UP000007434">
    <property type="component" value="Chromosome"/>
</dbReference>
<sequence>MIDAKEIAKLIRKSNKVIIEKFTDGTYNVTDTYIMVNLNETEFGRFFAKYNSYKSTADIPFNFEGTILSNGKKTFEKNKLNTKTVTSQVGNAKHDAVITDFYKKNDSGVEIRIFKAGNEVGMFNRDYEFLLDYGEKYKAKDNKNPLFILDKKDDVKAVIMPVLDRGDTPIKQMLSNLVKKSYLKNKIA</sequence>
<dbReference type="HOGENOM" id="CLU_1439243_0_0_9"/>
<evidence type="ECO:0000313" key="2">
    <source>
        <dbReference type="Proteomes" id="UP000007434"/>
    </source>
</evidence>
<name>E4RNA1_HALHG</name>
<evidence type="ECO:0000313" key="1">
    <source>
        <dbReference type="EMBL" id="ADQ13569.1"/>
    </source>
</evidence>
<reference evidence="1 2" key="1">
    <citation type="submission" date="2010-11" db="EMBL/GenBank/DDBJ databases">
        <title>Complete sequence of Halanaerobium sp. sapolanicus.</title>
        <authorList>
            <consortium name="US DOE Joint Genome Institute"/>
            <person name="Lucas S."/>
            <person name="Copeland A."/>
            <person name="Lapidus A."/>
            <person name="Cheng J.-F."/>
            <person name="Bruce D."/>
            <person name="Goodwin L."/>
            <person name="Pitluck S."/>
            <person name="Davenport K."/>
            <person name="Detter J.C."/>
            <person name="Han C."/>
            <person name="Tapia R."/>
            <person name="Land M."/>
            <person name="Hauser L."/>
            <person name="Jeffries C."/>
            <person name="Kyrpides N."/>
            <person name="Ivanova N."/>
            <person name="Mikhailova N."/>
            <person name="Begemann M.B."/>
            <person name="Mormile M.R."/>
            <person name="Wall J.D."/>
            <person name="Elias D.A."/>
            <person name="Woyke T."/>
        </authorList>
    </citation>
    <scope>NUCLEOTIDE SEQUENCE [LARGE SCALE GENOMIC DNA]</scope>
    <source>
        <strain evidence="2">sapolanicus</strain>
    </source>
</reference>
<reference evidence="1 2" key="2">
    <citation type="journal article" date="2011" name="J. Bacteriol.">
        <title>Complete Genome Sequence of the Haloalkaliphilic, Hydrogen Producing Halanaerobium hydrogenoformans.</title>
        <authorList>
            <person name="Brown S.D."/>
            <person name="Begemann M.B."/>
            <person name="Mormile M.R."/>
            <person name="Wall J.D."/>
            <person name="Han C.S."/>
            <person name="Goodwin L.A."/>
            <person name="Pitluck S."/>
            <person name="Land M.L."/>
            <person name="Hauser L.J."/>
            <person name="Elias D.A."/>
        </authorList>
    </citation>
    <scope>NUCLEOTIDE SEQUENCE [LARGE SCALE GENOMIC DNA]</scope>
    <source>
        <strain evidence="2">sapolanicus</strain>
    </source>
</reference>
<accession>E4RNA1</accession>
<gene>
    <name evidence="1" type="ordered locus">Halsa_0073</name>
</gene>